<feature type="region of interest" description="Disordered" evidence="1">
    <location>
        <begin position="82"/>
        <end position="134"/>
    </location>
</feature>
<feature type="compositionally biased region" description="Low complexity" evidence="1">
    <location>
        <begin position="124"/>
        <end position="134"/>
    </location>
</feature>
<dbReference type="Proteomes" id="UP000023152">
    <property type="component" value="Unassembled WGS sequence"/>
</dbReference>
<accession>X6MQ20</accession>
<evidence type="ECO:0000313" key="3">
    <source>
        <dbReference type="Proteomes" id="UP000023152"/>
    </source>
</evidence>
<protein>
    <submittedName>
        <fullName evidence="2">Mucin-like protein</fullName>
    </submittedName>
</protein>
<feature type="region of interest" description="Disordered" evidence="1">
    <location>
        <begin position="241"/>
        <end position="267"/>
    </location>
</feature>
<feature type="compositionally biased region" description="Polar residues" evidence="1">
    <location>
        <begin position="250"/>
        <end position="267"/>
    </location>
</feature>
<keyword evidence="3" id="KW-1185">Reference proteome</keyword>
<dbReference type="AlphaFoldDB" id="X6MQ20"/>
<organism evidence="2 3">
    <name type="scientific">Reticulomyxa filosa</name>
    <dbReference type="NCBI Taxonomy" id="46433"/>
    <lineage>
        <taxon>Eukaryota</taxon>
        <taxon>Sar</taxon>
        <taxon>Rhizaria</taxon>
        <taxon>Retaria</taxon>
        <taxon>Foraminifera</taxon>
        <taxon>Monothalamids</taxon>
        <taxon>Reticulomyxidae</taxon>
        <taxon>Reticulomyxa</taxon>
    </lineage>
</organism>
<reference evidence="2 3" key="1">
    <citation type="journal article" date="2013" name="Curr. Biol.">
        <title>The Genome of the Foraminiferan Reticulomyxa filosa.</title>
        <authorList>
            <person name="Glockner G."/>
            <person name="Hulsmann N."/>
            <person name="Schleicher M."/>
            <person name="Noegel A.A."/>
            <person name="Eichinger L."/>
            <person name="Gallinger C."/>
            <person name="Pawlowski J."/>
            <person name="Sierra R."/>
            <person name="Euteneuer U."/>
            <person name="Pillet L."/>
            <person name="Moustafa A."/>
            <person name="Platzer M."/>
            <person name="Groth M."/>
            <person name="Szafranski K."/>
            <person name="Schliwa M."/>
        </authorList>
    </citation>
    <scope>NUCLEOTIDE SEQUENCE [LARGE SCALE GENOMIC DNA]</scope>
</reference>
<evidence type="ECO:0000256" key="1">
    <source>
        <dbReference type="SAM" id="MobiDB-lite"/>
    </source>
</evidence>
<evidence type="ECO:0000313" key="2">
    <source>
        <dbReference type="EMBL" id="ETO16103.1"/>
    </source>
</evidence>
<comment type="caution">
    <text evidence="2">The sequence shown here is derived from an EMBL/GenBank/DDBJ whole genome shotgun (WGS) entry which is preliminary data.</text>
</comment>
<gene>
    <name evidence="2" type="ORF">RFI_21254</name>
</gene>
<feature type="compositionally biased region" description="Basic and acidic residues" evidence="1">
    <location>
        <begin position="98"/>
        <end position="112"/>
    </location>
</feature>
<dbReference type="EMBL" id="ASPP01018567">
    <property type="protein sequence ID" value="ETO16103.1"/>
    <property type="molecule type" value="Genomic_DNA"/>
</dbReference>
<proteinExistence type="predicted"/>
<name>X6MQ20_RETFI</name>
<sequence length="307" mass="34117">MEIRLKVNPKDEMLPRKVNFSFNPVTESIKNVVDEMIRALTLDPSRANEIVSTIEEKVMKEIRKHPHMREAVRRMMKMNLKMKQHKKKETTKHQQQSNHDRHEHKDEYEQDRSQSLASAAKHGPSSIPIPVITSPASNNTNNLSVNVQQCPVESSVTPKKCVIVLEQFQASNVATTIAQAVSPSSLPIGGVKKTLCIPPIVTTLTQSSPLHIHHPSNTNTDKTLGDDNDDTFSINVNTIPIVPNDENKHPSTQMQSHMNPSTTSPSAHSLVTRTAAIVSTNIQIPVNTKVNANTDNTGQQHLPHHIV</sequence>